<organism evidence="4 5">
    <name type="scientific">Candidatus Protoclostridium stercorigallinarum</name>
    <dbReference type="NCBI Taxonomy" id="2838741"/>
    <lineage>
        <taxon>Bacteria</taxon>
        <taxon>Bacillati</taxon>
        <taxon>Bacillota</taxon>
        <taxon>Clostridia</taxon>
        <taxon>Candidatus Protoclostridium</taxon>
    </lineage>
</organism>
<reference evidence="4" key="1">
    <citation type="journal article" date="2021" name="PeerJ">
        <title>Extensive microbial diversity within the chicken gut microbiome revealed by metagenomics and culture.</title>
        <authorList>
            <person name="Gilroy R."/>
            <person name="Ravi A."/>
            <person name="Getino M."/>
            <person name="Pursley I."/>
            <person name="Horton D.L."/>
            <person name="Alikhan N.F."/>
            <person name="Baker D."/>
            <person name="Gharbi K."/>
            <person name="Hall N."/>
            <person name="Watson M."/>
            <person name="Adriaenssens E.M."/>
            <person name="Foster-Nyarko E."/>
            <person name="Jarju S."/>
            <person name="Secka A."/>
            <person name="Antonio M."/>
            <person name="Oren A."/>
            <person name="Chaudhuri R.R."/>
            <person name="La Ragione R."/>
            <person name="Hildebrand F."/>
            <person name="Pallen M.J."/>
        </authorList>
    </citation>
    <scope>NUCLEOTIDE SEQUENCE</scope>
    <source>
        <strain evidence="4">12435</strain>
    </source>
</reference>
<keyword evidence="1" id="KW-0813">Transport</keyword>
<dbReference type="GO" id="GO:0005886">
    <property type="term" value="C:plasma membrane"/>
    <property type="evidence" value="ECO:0007669"/>
    <property type="project" value="TreeGrafter"/>
</dbReference>
<evidence type="ECO:0008006" key="6">
    <source>
        <dbReference type="Google" id="ProtNLM"/>
    </source>
</evidence>
<feature type="transmembrane region" description="Helical" evidence="3">
    <location>
        <begin position="281"/>
        <end position="298"/>
    </location>
</feature>
<evidence type="ECO:0000256" key="3">
    <source>
        <dbReference type="SAM" id="Phobius"/>
    </source>
</evidence>
<dbReference type="GO" id="GO:0015208">
    <property type="term" value="F:guanine transmembrane transporter activity"/>
    <property type="evidence" value="ECO:0007669"/>
    <property type="project" value="TreeGrafter"/>
</dbReference>
<feature type="transmembrane region" description="Helical" evidence="3">
    <location>
        <begin position="408"/>
        <end position="429"/>
    </location>
</feature>
<gene>
    <name evidence="4" type="ORF">H9892_06270</name>
</gene>
<accession>A0A9D1TRM5</accession>
<feature type="transmembrane region" description="Helical" evidence="3">
    <location>
        <begin position="50"/>
        <end position="70"/>
    </location>
</feature>
<dbReference type="PANTHER" id="PTHR43337:SF4">
    <property type="entry name" value="GUANINE_HYPOXANTHINE PERMEASE GHXQ"/>
    <property type="match status" value="1"/>
</dbReference>
<dbReference type="EMBL" id="DXHS01000100">
    <property type="protein sequence ID" value="HIW02928.1"/>
    <property type="molecule type" value="Genomic_DNA"/>
</dbReference>
<evidence type="ECO:0000256" key="1">
    <source>
        <dbReference type="ARBA" id="ARBA00022448"/>
    </source>
</evidence>
<name>A0A9D1TRM5_9FIRM</name>
<feature type="region of interest" description="Disordered" evidence="2">
    <location>
        <begin position="1"/>
        <end position="24"/>
    </location>
</feature>
<proteinExistence type="predicted"/>
<feature type="transmembrane region" description="Helical" evidence="3">
    <location>
        <begin position="255"/>
        <end position="275"/>
    </location>
</feature>
<dbReference type="AlphaFoldDB" id="A0A9D1TRM5"/>
<evidence type="ECO:0000313" key="5">
    <source>
        <dbReference type="Proteomes" id="UP000823990"/>
    </source>
</evidence>
<feature type="transmembrane region" description="Helical" evidence="3">
    <location>
        <begin position="500"/>
        <end position="521"/>
    </location>
</feature>
<dbReference type="Proteomes" id="UP000823990">
    <property type="component" value="Unassembled WGS sequence"/>
</dbReference>
<feature type="transmembrane region" description="Helical" evidence="3">
    <location>
        <begin position="541"/>
        <end position="559"/>
    </location>
</feature>
<feature type="transmembrane region" description="Helical" evidence="3">
    <location>
        <begin position="170"/>
        <end position="187"/>
    </location>
</feature>
<feature type="transmembrane region" description="Helical" evidence="3">
    <location>
        <begin position="229"/>
        <end position="248"/>
    </location>
</feature>
<comment type="caution">
    <text evidence="4">The sequence shown here is derived from an EMBL/GenBank/DDBJ whole genome shotgun (WGS) entry which is preliminary data.</text>
</comment>
<protein>
    <recommendedName>
        <fullName evidence="6">Xanthine/uracil/vitamin C permease</fullName>
    </recommendedName>
</protein>
<feature type="transmembrane region" description="Helical" evidence="3">
    <location>
        <begin position="352"/>
        <end position="369"/>
    </location>
</feature>
<keyword evidence="3" id="KW-1133">Transmembrane helix</keyword>
<keyword evidence="3" id="KW-0472">Membrane</keyword>
<feature type="transmembrane region" description="Helical" evidence="3">
    <location>
        <begin position="106"/>
        <end position="123"/>
    </location>
</feature>
<reference evidence="4" key="2">
    <citation type="submission" date="2021-04" db="EMBL/GenBank/DDBJ databases">
        <authorList>
            <person name="Gilroy R."/>
        </authorList>
    </citation>
    <scope>NUCLEOTIDE SEQUENCE</scope>
    <source>
        <strain evidence="4">12435</strain>
    </source>
</reference>
<dbReference type="PANTHER" id="PTHR43337">
    <property type="entry name" value="XANTHINE/URACIL PERMEASE C887.17-RELATED"/>
    <property type="match status" value="1"/>
</dbReference>
<evidence type="ECO:0000256" key="2">
    <source>
        <dbReference type="SAM" id="MobiDB-lite"/>
    </source>
</evidence>
<feature type="transmembrane region" description="Helical" evidence="3">
    <location>
        <begin position="467"/>
        <end position="488"/>
    </location>
</feature>
<feature type="transmembrane region" description="Helical" evidence="3">
    <location>
        <begin position="82"/>
        <end position="100"/>
    </location>
</feature>
<feature type="transmembrane region" description="Helical" evidence="3">
    <location>
        <begin position="441"/>
        <end position="461"/>
    </location>
</feature>
<keyword evidence="3" id="KW-0812">Transmembrane</keyword>
<evidence type="ECO:0000313" key="4">
    <source>
        <dbReference type="EMBL" id="HIW02928.1"/>
    </source>
</evidence>
<dbReference type="InterPro" id="IPR045018">
    <property type="entry name" value="Azg-like"/>
</dbReference>
<feature type="transmembrane region" description="Helical" evidence="3">
    <location>
        <begin position="130"/>
        <end position="150"/>
    </location>
</feature>
<sequence length="560" mass="59769">MDNNVPETSEAVAETNAEEVKKEKKRNPIARGLNAYFDIYGRGSNIKKEIFAGLLVFFEVIAFMMVNAELLASSTDMSSYHAVYFASVLVTAITSVLVGMLCNVPFVQSASLGMTVLIVTLVGQNAGLTYANVMAIALVANVVYFIVMVIPPARAFLFNAVPDSVRKALPAALGAFIIVYVLVQLNVLRINTMNFADDLASMASAGTPITTFTLNYVSFSLDIGADADWYTFMPVITSVIAFVALLVLKHFNVKHATIIAFGGSLVLYVVMWLIRRNFTDYYFFAFVTPAYGGMYFYDGVNKILRVLRGNFFGAAFTQGFDFGGYADALAQTQADALGVAVEEVSVNAGGRIFMIFVTAVLSFLILGVSETGATVAGHAFASGTADERGRALHTQNAFLRKAAPFANVYAVNALSSVFGCIMGAGPVVARPESLTGTSEGGRTGLTAVVAGLLFIAALFTIALSGLFINGMVVYGILFYVGLTLLTAFKNCDFTSFGKALPFLATVVTAAVSLDFAAAIAIGVVSDTLMRALSRDIRSITVGNWVLTGVMLLSLIFGFVY</sequence>